<dbReference type="Proteomes" id="UP000034246">
    <property type="component" value="Unassembled WGS sequence"/>
</dbReference>
<sequence>MQIMDRAVYKLEIRNRLRLTQKLVGEIVRLMESDYGWDTIHKKTGLAIVQLESVIKLLARYHLEICILKKHKEARLPSNHEDIEEIVKTYMYIN</sequence>
<proteinExistence type="predicted"/>
<comment type="caution">
    <text evidence="1">The sequence shown here is derived from an EMBL/GenBank/DDBJ whole genome shotgun (WGS) entry which is preliminary data.</text>
</comment>
<organism evidence="1 2">
    <name type="scientific">Candidatus Woesebacteria bacterium GW2011_GWA1_39_21</name>
    <dbReference type="NCBI Taxonomy" id="1618550"/>
    <lineage>
        <taxon>Bacteria</taxon>
        <taxon>Candidatus Woeseibacteriota</taxon>
    </lineage>
</organism>
<dbReference type="EMBL" id="LBWP01000014">
    <property type="protein sequence ID" value="KKR10835.1"/>
    <property type="molecule type" value="Genomic_DNA"/>
</dbReference>
<evidence type="ECO:0000313" key="2">
    <source>
        <dbReference type="Proteomes" id="UP000034246"/>
    </source>
</evidence>
<dbReference type="STRING" id="1618550.UT39_C0014G0024"/>
<name>A0A0G0QK98_9BACT</name>
<gene>
    <name evidence="1" type="ORF">UT39_C0014G0024</name>
</gene>
<reference evidence="1 2" key="1">
    <citation type="journal article" date="2015" name="Nature">
        <title>rRNA introns, odd ribosomes, and small enigmatic genomes across a large radiation of phyla.</title>
        <authorList>
            <person name="Brown C.T."/>
            <person name="Hug L.A."/>
            <person name="Thomas B.C."/>
            <person name="Sharon I."/>
            <person name="Castelle C.J."/>
            <person name="Singh A."/>
            <person name="Wilkins M.J."/>
            <person name="Williams K.H."/>
            <person name="Banfield J.F."/>
        </authorList>
    </citation>
    <scope>NUCLEOTIDE SEQUENCE [LARGE SCALE GENOMIC DNA]</scope>
</reference>
<evidence type="ECO:0000313" key="1">
    <source>
        <dbReference type="EMBL" id="KKR10835.1"/>
    </source>
</evidence>
<accession>A0A0G0QK98</accession>
<protein>
    <submittedName>
        <fullName evidence="1">Uncharacterized protein</fullName>
    </submittedName>
</protein>
<dbReference type="AlphaFoldDB" id="A0A0G0QK98"/>